<dbReference type="Proteomes" id="UP001230268">
    <property type="component" value="Unassembled WGS sequence"/>
</dbReference>
<sequence length="944" mass="107934">MAEAYHEGVLKRDFQLFERILAIDFYADLHKEESPNLEHIRNRIKWHEPLQELPVLIPDVNAYHRHFFPLYMIECLHMLGSHKYKSMNYPTKVDLVAYTTEGVYATIVFSSAEDMPFSSGDIVLLYVGALGHHVVPQTDTAMKYQSLDDELSDESVTRVSAPPDHPMFEDNIRHALGYVLSSQNKKCAVMILIMPPSYAIMDIFDNRSLDRLETLQELLQLSYSSPGLVINKDVELPAGETWYISRILSFSTALREYNALFMMEYMPLKNKLLNKYEKVKDDVPDSSEREGYLSKFNIPKKLRKSLESSFNIAQLRAIKDSLKKEGITLIQGPPGTGKTTTIMGILSAIMESDNLYNDVDSSDMDRNCYNGNAASRTPWFQDSDLSDSSMEICFDELNETESIFDLKNHRYDSYACISNKIHENPEVIRVSVGNHRNRRILICAPSNAAIDEIVKRLVRPVNGGIFNAQGEKYNPKVTRIGRNFHDDIKMYSLKYKVDRLAKLRCPPKNVNASPYLRSAIAYDILLESDIVCSTLSACGSNELSSCTNMFDTLIVDEATQAVELSTLIALCLGCRRVILVGDPCQLSATVCSNVAVSLNYDRSLFQRLQMCGYPVNLLNVQYRMDPLISRFPSMYFYKNQLKDAPNVYNRETEDWREFPLLRPTVFYALNSQQSIYETSYQNEMEADIVCQLLEIMLEVLSTEPGFQLSSLQQRIAVITTYSAQVLLLKETIAKRFTQLVLPPAEKDPQNPKVSTVPRLLIDVSSVDGFQGMEKEIVIFSAVRTSYVGSRKVIYKSIRELTPSSVLTIDQEPHDPEDEKRFHKVSEDYLRGISSGKISSYNQDVVDVSFIADRRRINVAITRAVRNLFIVGNPRFLLDHIHWHALYNHYAQCGYTFICNMNQCSLNKNYLKMWAKEYLMKNPGAYDKFLQNPYLEKFVSSLMRS</sequence>
<dbReference type="InterPro" id="IPR027417">
    <property type="entry name" value="P-loop_NTPase"/>
</dbReference>
<proteinExistence type="predicted"/>
<dbReference type="InterPro" id="IPR047187">
    <property type="entry name" value="SF1_C_Upf1"/>
</dbReference>
<dbReference type="InterPro" id="IPR045055">
    <property type="entry name" value="DNA2/NAM7-like"/>
</dbReference>
<dbReference type="Gene3D" id="3.40.50.300">
    <property type="entry name" value="P-loop containing nucleotide triphosphate hydrolases"/>
    <property type="match status" value="3"/>
</dbReference>
<dbReference type="Pfam" id="PF13086">
    <property type="entry name" value="AAA_11"/>
    <property type="match status" value="2"/>
</dbReference>
<organism evidence="3 4">
    <name type="scientific">Babesia gibsoni</name>
    <dbReference type="NCBI Taxonomy" id="33632"/>
    <lineage>
        <taxon>Eukaryota</taxon>
        <taxon>Sar</taxon>
        <taxon>Alveolata</taxon>
        <taxon>Apicomplexa</taxon>
        <taxon>Aconoidasida</taxon>
        <taxon>Piroplasmida</taxon>
        <taxon>Babesiidae</taxon>
        <taxon>Babesia</taxon>
    </lineage>
</organism>
<dbReference type="PANTHER" id="PTHR10887:SF495">
    <property type="entry name" value="HELICASE SENATAXIN ISOFORM X1-RELATED"/>
    <property type="match status" value="1"/>
</dbReference>
<accession>A0AAD8PFP4</accession>
<dbReference type="InterPro" id="IPR041677">
    <property type="entry name" value="DNA2/NAM7_AAA_11"/>
</dbReference>
<dbReference type="AlphaFoldDB" id="A0AAD8PFP4"/>
<gene>
    <name evidence="3" type="ORF">BgAZ_103180</name>
</gene>
<dbReference type="CDD" id="cd18808">
    <property type="entry name" value="SF1_C_Upf1"/>
    <property type="match status" value="1"/>
</dbReference>
<dbReference type="Pfam" id="PF13087">
    <property type="entry name" value="AAA_12"/>
    <property type="match status" value="1"/>
</dbReference>
<keyword evidence="3" id="KW-0378">Hydrolase</keyword>
<feature type="domain" description="DNA2/NAM7 helicase helicase" evidence="1">
    <location>
        <begin position="519"/>
        <end position="592"/>
    </location>
</feature>
<dbReference type="EMBL" id="JAVEPI010000001">
    <property type="protein sequence ID" value="KAK1444412.1"/>
    <property type="molecule type" value="Genomic_DNA"/>
</dbReference>
<keyword evidence="3" id="KW-0347">Helicase</keyword>
<evidence type="ECO:0000313" key="4">
    <source>
        <dbReference type="Proteomes" id="UP001230268"/>
    </source>
</evidence>
<name>A0AAD8PFP4_BABGI</name>
<evidence type="ECO:0000259" key="1">
    <source>
        <dbReference type="Pfam" id="PF13086"/>
    </source>
</evidence>
<keyword evidence="3" id="KW-0067">ATP-binding</keyword>
<feature type="domain" description="DNA2/NAM7 helicase helicase" evidence="1">
    <location>
        <begin position="310"/>
        <end position="501"/>
    </location>
</feature>
<protein>
    <submittedName>
        <fullName evidence="3">DNA2/NAM7-like helicase</fullName>
    </submittedName>
</protein>
<keyword evidence="4" id="KW-1185">Reference proteome</keyword>
<dbReference type="PANTHER" id="PTHR10887">
    <property type="entry name" value="DNA2/NAM7 HELICASE FAMILY"/>
    <property type="match status" value="1"/>
</dbReference>
<evidence type="ECO:0000313" key="3">
    <source>
        <dbReference type="EMBL" id="KAK1444412.1"/>
    </source>
</evidence>
<dbReference type="InterPro" id="IPR041679">
    <property type="entry name" value="DNA2/NAM7-like_C"/>
</dbReference>
<evidence type="ECO:0000259" key="2">
    <source>
        <dbReference type="Pfam" id="PF13087"/>
    </source>
</evidence>
<dbReference type="GO" id="GO:0004386">
    <property type="term" value="F:helicase activity"/>
    <property type="evidence" value="ECO:0007669"/>
    <property type="project" value="UniProtKB-KW"/>
</dbReference>
<comment type="caution">
    <text evidence="3">The sequence shown here is derived from an EMBL/GenBank/DDBJ whole genome shotgun (WGS) entry which is preliminary data.</text>
</comment>
<dbReference type="SUPFAM" id="SSF52540">
    <property type="entry name" value="P-loop containing nucleoside triphosphate hydrolases"/>
    <property type="match status" value="1"/>
</dbReference>
<keyword evidence="3" id="KW-0547">Nucleotide-binding</keyword>
<reference evidence="3" key="1">
    <citation type="submission" date="2023-08" db="EMBL/GenBank/DDBJ databases">
        <title>Draft sequence of the Babesia gibsoni genome.</title>
        <authorList>
            <person name="Yamagishi J.Y."/>
            <person name="Xuan X.X."/>
        </authorList>
    </citation>
    <scope>NUCLEOTIDE SEQUENCE</scope>
    <source>
        <strain evidence="3">Azabu</strain>
    </source>
</reference>
<feature type="domain" description="DNA2/NAM7 helicase-like C-terminal" evidence="2">
    <location>
        <begin position="600"/>
        <end position="873"/>
    </location>
</feature>
<dbReference type="CDD" id="cd18042">
    <property type="entry name" value="DEXXQc_SETX"/>
    <property type="match status" value="1"/>
</dbReference>